<reference evidence="1 2" key="1">
    <citation type="submission" date="2018-11" db="EMBL/GenBank/DDBJ databases">
        <authorList>
            <person name="Peiro R."/>
            <person name="Begona"/>
            <person name="Cbmso G."/>
            <person name="Lopez M."/>
            <person name="Gonzalez S."/>
            <person name="Sacristan E."/>
            <person name="Castillo E."/>
        </authorList>
    </citation>
    <scope>NUCLEOTIDE SEQUENCE [LARGE SCALE GENOMIC DNA]</scope>
    <source>
        <strain evidence="1">Brev_genome</strain>
    </source>
</reference>
<dbReference type="AlphaFoldDB" id="A0A7Z9C6D4"/>
<accession>A0A7Z9C6D4</accession>
<keyword evidence="2" id="KW-1185">Reference proteome</keyword>
<evidence type="ECO:0000313" key="2">
    <source>
        <dbReference type="Proteomes" id="UP000289220"/>
    </source>
</evidence>
<gene>
    <name evidence="1" type="ORF">BREV_BREV_01434</name>
</gene>
<protein>
    <submittedName>
        <fullName evidence="1">Uncharacterized protein</fullName>
    </submittedName>
</protein>
<proteinExistence type="predicted"/>
<sequence>MAPRTPRSGTDPIRHTAIVGDVAAMWSKLAWDVDVFRDIQTGYPHEQQPLAYAAINVCIAATSLRNWAETAVRSDARASGRAFDRQGFDSDLTVAVPAQAMCEAIANTAKHSRFADGEWPGGRVSLEWEEGDEDSPPGWILRYGVEGAVVPSLSVNRFGSLPETWWAHLRDLGLVEGDFHLPEWQQNKLRRIFGHSPSID</sequence>
<evidence type="ECO:0000313" key="1">
    <source>
        <dbReference type="EMBL" id="VDC49788.1"/>
    </source>
</evidence>
<comment type="caution">
    <text evidence="1">The sequence shown here is derived from an EMBL/GenBank/DDBJ whole genome shotgun (WGS) entry which is preliminary data.</text>
</comment>
<dbReference type="EMBL" id="UXHF01000023">
    <property type="protein sequence ID" value="VDC49788.1"/>
    <property type="molecule type" value="Genomic_DNA"/>
</dbReference>
<organism evidence="1 2">
    <name type="scientific">Brevundimonas mediterranea</name>
    <dbReference type="NCBI Taxonomy" id="74329"/>
    <lineage>
        <taxon>Bacteria</taxon>
        <taxon>Pseudomonadati</taxon>
        <taxon>Pseudomonadota</taxon>
        <taxon>Alphaproteobacteria</taxon>
        <taxon>Caulobacterales</taxon>
        <taxon>Caulobacteraceae</taxon>
        <taxon>Brevundimonas</taxon>
    </lineage>
</organism>
<dbReference type="Proteomes" id="UP000289220">
    <property type="component" value="Unassembled WGS sequence"/>
</dbReference>
<name>A0A7Z9C6D4_9CAUL</name>